<dbReference type="STRING" id="703135.A0A2A9NTK6"/>
<evidence type="ECO:0000256" key="3">
    <source>
        <dbReference type="RuleBase" id="RU003616"/>
    </source>
</evidence>
<organism evidence="6 7">
    <name type="scientific">Amanita thiersii Skay4041</name>
    <dbReference type="NCBI Taxonomy" id="703135"/>
    <lineage>
        <taxon>Eukaryota</taxon>
        <taxon>Fungi</taxon>
        <taxon>Dikarya</taxon>
        <taxon>Basidiomycota</taxon>
        <taxon>Agaricomycotina</taxon>
        <taxon>Agaricomycetes</taxon>
        <taxon>Agaricomycetidae</taxon>
        <taxon>Agaricales</taxon>
        <taxon>Pluteineae</taxon>
        <taxon>Amanitaceae</taxon>
        <taxon>Amanita</taxon>
    </lineage>
</organism>
<evidence type="ECO:0000256" key="2">
    <source>
        <dbReference type="PROSITE-ProRule" id="PRU00285"/>
    </source>
</evidence>
<gene>
    <name evidence="6" type="ORF">AMATHDRAFT_54443</name>
</gene>
<dbReference type="SUPFAM" id="SSF49764">
    <property type="entry name" value="HSP20-like chaperones"/>
    <property type="match status" value="1"/>
</dbReference>
<sequence length="205" mass="22832">MPPRSTTKQIRYMPYPVINDPQVLRLANVLAVSACRQALKSGRIRLVNPSSASHMFIPRMDVWDDPSSSIVEATFELPGVKSNNISLSIQNGIMQVRGRRYPRVMHAKNSSHASHEVAAQNDSEDDSILQPDPRKHPVQELRYGSFQRDLELPKDVKESEITASLRDGLLVVTWPRTPASKPDDSKHPIDTNDSNASAPSEATSR</sequence>
<evidence type="ECO:0000313" key="7">
    <source>
        <dbReference type="Proteomes" id="UP000242287"/>
    </source>
</evidence>
<dbReference type="InterPro" id="IPR002068">
    <property type="entry name" value="A-crystallin/Hsp20_dom"/>
</dbReference>
<comment type="similarity">
    <text evidence="2 3">Belongs to the small heat shock protein (HSP20) family.</text>
</comment>
<dbReference type="InterPro" id="IPR031107">
    <property type="entry name" value="Small_HSP"/>
</dbReference>
<keyword evidence="7" id="KW-1185">Reference proteome</keyword>
<keyword evidence="1" id="KW-0346">Stress response</keyword>
<dbReference type="CDD" id="cd06464">
    <property type="entry name" value="ACD_sHsps-like"/>
    <property type="match status" value="1"/>
</dbReference>
<feature type="domain" description="SHSP" evidence="5">
    <location>
        <begin position="51"/>
        <end position="192"/>
    </location>
</feature>
<proteinExistence type="inferred from homology"/>
<dbReference type="Proteomes" id="UP000242287">
    <property type="component" value="Unassembled WGS sequence"/>
</dbReference>
<dbReference type="EMBL" id="KZ301973">
    <property type="protein sequence ID" value="PFH53428.1"/>
    <property type="molecule type" value="Genomic_DNA"/>
</dbReference>
<name>A0A2A9NTK6_9AGAR</name>
<protein>
    <recommendedName>
        <fullName evidence="5">SHSP domain-containing protein</fullName>
    </recommendedName>
</protein>
<evidence type="ECO:0000256" key="1">
    <source>
        <dbReference type="ARBA" id="ARBA00023016"/>
    </source>
</evidence>
<evidence type="ECO:0000256" key="4">
    <source>
        <dbReference type="SAM" id="MobiDB-lite"/>
    </source>
</evidence>
<dbReference type="Pfam" id="PF00011">
    <property type="entry name" value="HSP20"/>
    <property type="match status" value="1"/>
</dbReference>
<dbReference type="Gene3D" id="2.60.40.790">
    <property type="match status" value="1"/>
</dbReference>
<feature type="region of interest" description="Disordered" evidence="4">
    <location>
        <begin position="172"/>
        <end position="205"/>
    </location>
</feature>
<feature type="region of interest" description="Disordered" evidence="4">
    <location>
        <begin position="106"/>
        <end position="140"/>
    </location>
</feature>
<dbReference type="InterPro" id="IPR008978">
    <property type="entry name" value="HSP20-like_chaperone"/>
</dbReference>
<reference evidence="6 7" key="1">
    <citation type="submission" date="2014-02" db="EMBL/GenBank/DDBJ databases">
        <title>Transposable element dynamics among asymbiotic and ectomycorrhizal Amanita fungi.</title>
        <authorList>
            <consortium name="DOE Joint Genome Institute"/>
            <person name="Hess J."/>
            <person name="Skrede I."/>
            <person name="Wolfe B."/>
            <person name="LaButti K."/>
            <person name="Ohm R.A."/>
            <person name="Grigoriev I.V."/>
            <person name="Pringle A."/>
        </authorList>
    </citation>
    <scope>NUCLEOTIDE SEQUENCE [LARGE SCALE GENOMIC DNA]</scope>
    <source>
        <strain evidence="6 7">SKay4041</strain>
    </source>
</reference>
<accession>A0A2A9NTK6</accession>
<evidence type="ECO:0000313" key="6">
    <source>
        <dbReference type="EMBL" id="PFH53428.1"/>
    </source>
</evidence>
<feature type="compositionally biased region" description="Basic and acidic residues" evidence="4">
    <location>
        <begin position="181"/>
        <end position="190"/>
    </location>
</feature>
<feature type="compositionally biased region" description="Polar residues" evidence="4">
    <location>
        <begin position="191"/>
        <end position="205"/>
    </location>
</feature>
<dbReference type="PROSITE" id="PS01031">
    <property type="entry name" value="SHSP"/>
    <property type="match status" value="1"/>
</dbReference>
<dbReference type="PANTHER" id="PTHR11527">
    <property type="entry name" value="HEAT-SHOCK PROTEIN 20 FAMILY MEMBER"/>
    <property type="match status" value="1"/>
</dbReference>
<dbReference type="AlphaFoldDB" id="A0A2A9NTK6"/>
<evidence type="ECO:0000259" key="5">
    <source>
        <dbReference type="PROSITE" id="PS01031"/>
    </source>
</evidence>
<dbReference type="OrthoDB" id="1431247at2759"/>